<protein>
    <submittedName>
        <fullName evidence="1">Uncharacterized protein</fullName>
    </submittedName>
</protein>
<comment type="caution">
    <text evidence="1">The sequence shown here is derived from an EMBL/GenBank/DDBJ whole genome shotgun (WGS) entry which is preliminary data.</text>
</comment>
<reference evidence="1 2" key="1">
    <citation type="journal article" date="2022" name="Hortic Res">
        <title>A haplotype resolved chromosomal level avocado genome allows analysis of novel avocado genes.</title>
        <authorList>
            <person name="Nath O."/>
            <person name="Fletcher S.J."/>
            <person name="Hayward A."/>
            <person name="Shaw L.M."/>
            <person name="Masouleh A.K."/>
            <person name="Furtado A."/>
            <person name="Henry R.J."/>
            <person name="Mitter N."/>
        </authorList>
    </citation>
    <scope>NUCLEOTIDE SEQUENCE [LARGE SCALE GENOMIC DNA]</scope>
    <source>
        <strain evidence="2">cv. Hass</strain>
    </source>
</reference>
<organism evidence="1 2">
    <name type="scientific">Persea americana</name>
    <name type="common">Avocado</name>
    <dbReference type="NCBI Taxonomy" id="3435"/>
    <lineage>
        <taxon>Eukaryota</taxon>
        <taxon>Viridiplantae</taxon>
        <taxon>Streptophyta</taxon>
        <taxon>Embryophyta</taxon>
        <taxon>Tracheophyta</taxon>
        <taxon>Spermatophyta</taxon>
        <taxon>Magnoliopsida</taxon>
        <taxon>Magnoliidae</taxon>
        <taxon>Laurales</taxon>
        <taxon>Lauraceae</taxon>
        <taxon>Persea</taxon>
    </lineage>
</organism>
<dbReference type="EMBL" id="CM056812">
    <property type="protein sequence ID" value="KAJ8617231.1"/>
    <property type="molecule type" value="Genomic_DNA"/>
</dbReference>
<evidence type="ECO:0000313" key="1">
    <source>
        <dbReference type="EMBL" id="KAJ8617231.1"/>
    </source>
</evidence>
<proteinExistence type="predicted"/>
<sequence>MFGPVHLSYDTEQQTMEVDLLQQNPLSKIPTSTLLEKPKRPLPSPPPPPVPVCHPSPPPLVWHPSPPLVRHPSLPSNHQALVKPAGMRSSIEKQPKPKAKDPKTREISYEEKKEEEK</sequence>
<name>A0ACC2K804_PERAE</name>
<dbReference type="Proteomes" id="UP001234297">
    <property type="component" value="Chromosome 4"/>
</dbReference>
<evidence type="ECO:0000313" key="2">
    <source>
        <dbReference type="Proteomes" id="UP001234297"/>
    </source>
</evidence>
<gene>
    <name evidence="1" type="ORF">MRB53_013417</name>
</gene>
<keyword evidence="2" id="KW-1185">Reference proteome</keyword>
<accession>A0ACC2K804</accession>